<dbReference type="RefSeq" id="WP_136551967.1">
    <property type="nucleotide sequence ID" value="NZ_STGJ01000005.1"/>
</dbReference>
<protein>
    <submittedName>
        <fullName evidence="1">Type IV secretion protein Rhs</fullName>
    </submittedName>
</protein>
<dbReference type="Proteomes" id="UP000308891">
    <property type="component" value="Unassembled WGS sequence"/>
</dbReference>
<name>A0A4T0V0Q1_9NEIS</name>
<dbReference type="OrthoDB" id="8686772at2"/>
<sequence length="170" mass="19195">MRALTAGERAMVARLFGAAVDAARVRVHARGYLPWLRRVAMAPAGELYFPPALYRADFSLAGPRSQCLFVHEITHVWQYQRGVPVRLAGVCLWLQGAYWLRDAYRYAVGEARPFHAYNLEQQAELVARYWGARLGLADCVAEEAWLAARLADFLADPAAPALLPARWWRL</sequence>
<evidence type="ECO:0000313" key="1">
    <source>
        <dbReference type="EMBL" id="TIC84696.1"/>
    </source>
</evidence>
<dbReference type="AlphaFoldDB" id="A0A4T0V0Q1"/>
<organism evidence="1 2">
    <name type="scientific">Crenobacter intestini</name>
    <dbReference type="NCBI Taxonomy" id="2563443"/>
    <lineage>
        <taxon>Bacteria</taxon>
        <taxon>Pseudomonadati</taxon>
        <taxon>Pseudomonadota</taxon>
        <taxon>Betaproteobacteria</taxon>
        <taxon>Neisseriales</taxon>
        <taxon>Neisseriaceae</taxon>
        <taxon>Crenobacter</taxon>
    </lineage>
</organism>
<keyword evidence="2" id="KW-1185">Reference proteome</keyword>
<comment type="caution">
    <text evidence="1">The sequence shown here is derived from an EMBL/GenBank/DDBJ whole genome shotgun (WGS) entry which is preliminary data.</text>
</comment>
<proteinExistence type="predicted"/>
<accession>A0A4T0V0Q1</accession>
<evidence type="ECO:0000313" key="2">
    <source>
        <dbReference type="Proteomes" id="UP000308891"/>
    </source>
</evidence>
<dbReference type="EMBL" id="STGJ01000005">
    <property type="protein sequence ID" value="TIC84696.1"/>
    <property type="molecule type" value="Genomic_DNA"/>
</dbReference>
<gene>
    <name evidence="1" type="ORF">E5K04_05860</name>
</gene>
<reference evidence="1 2" key="1">
    <citation type="submission" date="2019-04" db="EMBL/GenBank/DDBJ databases">
        <title>Crenobacter sp. nov.</title>
        <authorList>
            <person name="Shi S."/>
        </authorList>
    </citation>
    <scope>NUCLEOTIDE SEQUENCE [LARGE SCALE GENOMIC DNA]</scope>
    <source>
        <strain evidence="1 2">GY 70310</strain>
    </source>
</reference>